<evidence type="ECO:0000313" key="3">
    <source>
        <dbReference type="EMBL" id="KAF2866329.1"/>
    </source>
</evidence>
<sequence>MSSASIPEGAVDVSVSISSSKLPTPPPHESPTHLSLAALRAYATTWFPTEFSTLPPSSTLHFSPHTFLPFAHTTTSFFSTVLPTRLFLGRAKHSPHTNYYAHIWPPPTPRVGIVSDRQPDMWPLSALWHVELVAPFSFCTMLRAGHASASVLQDNAELEGVLDAFPLTGNALPKFEWAVKCVAGRAPLGDWDGVEDLGVRNGVAMRRLCGGQCAEAVVPMYGDARNWSSQMLVPSSSSTPSSTQLVPASQTASNPPILPADPAAHFDFQKSAYESRIAALETQLTNARLANAALHQSLAAANSLREAAERKAAALEAFHRGVAEGFEKLEY</sequence>
<feature type="compositionally biased region" description="Low complexity" evidence="2">
    <location>
        <begin position="232"/>
        <end position="246"/>
    </location>
</feature>
<gene>
    <name evidence="3" type="ORF">BDV95DRAFT_598958</name>
</gene>
<evidence type="ECO:0000313" key="4">
    <source>
        <dbReference type="Proteomes" id="UP000481861"/>
    </source>
</evidence>
<accession>A0A7C8HZJ4</accession>
<proteinExistence type="predicted"/>
<comment type="caution">
    <text evidence="3">The sequence shown here is derived from an EMBL/GenBank/DDBJ whole genome shotgun (WGS) entry which is preliminary data.</text>
</comment>
<keyword evidence="1" id="KW-0175">Coiled coil</keyword>
<dbReference type="AlphaFoldDB" id="A0A7C8HZJ4"/>
<organism evidence="3 4">
    <name type="scientific">Massariosphaeria phaeospora</name>
    <dbReference type="NCBI Taxonomy" id="100035"/>
    <lineage>
        <taxon>Eukaryota</taxon>
        <taxon>Fungi</taxon>
        <taxon>Dikarya</taxon>
        <taxon>Ascomycota</taxon>
        <taxon>Pezizomycotina</taxon>
        <taxon>Dothideomycetes</taxon>
        <taxon>Pleosporomycetidae</taxon>
        <taxon>Pleosporales</taxon>
        <taxon>Pleosporales incertae sedis</taxon>
        <taxon>Massariosphaeria</taxon>
    </lineage>
</organism>
<evidence type="ECO:0000256" key="2">
    <source>
        <dbReference type="SAM" id="MobiDB-lite"/>
    </source>
</evidence>
<dbReference type="Proteomes" id="UP000481861">
    <property type="component" value="Unassembled WGS sequence"/>
</dbReference>
<protein>
    <submittedName>
        <fullName evidence="3">Uncharacterized protein</fullName>
    </submittedName>
</protein>
<keyword evidence="4" id="KW-1185">Reference proteome</keyword>
<dbReference type="EMBL" id="JAADJZ010000028">
    <property type="protein sequence ID" value="KAF2866329.1"/>
    <property type="molecule type" value="Genomic_DNA"/>
</dbReference>
<feature type="region of interest" description="Disordered" evidence="2">
    <location>
        <begin position="232"/>
        <end position="252"/>
    </location>
</feature>
<feature type="coiled-coil region" evidence="1">
    <location>
        <begin position="270"/>
        <end position="311"/>
    </location>
</feature>
<reference evidence="3 4" key="1">
    <citation type="submission" date="2020-01" db="EMBL/GenBank/DDBJ databases">
        <authorList>
            <consortium name="DOE Joint Genome Institute"/>
            <person name="Haridas S."/>
            <person name="Albert R."/>
            <person name="Binder M."/>
            <person name="Bloem J."/>
            <person name="Labutti K."/>
            <person name="Salamov A."/>
            <person name="Andreopoulos B."/>
            <person name="Baker S.E."/>
            <person name="Barry K."/>
            <person name="Bills G."/>
            <person name="Bluhm B.H."/>
            <person name="Cannon C."/>
            <person name="Castanera R."/>
            <person name="Culley D.E."/>
            <person name="Daum C."/>
            <person name="Ezra D."/>
            <person name="Gonzalez J.B."/>
            <person name="Henrissat B."/>
            <person name="Kuo A."/>
            <person name="Liang C."/>
            <person name="Lipzen A."/>
            <person name="Lutzoni F."/>
            <person name="Magnuson J."/>
            <person name="Mondo S."/>
            <person name="Nolan M."/>
            <person name="Ohm R."/>
            <person name="Pangilinan J."/>
            <person name="Park H.-J.H."/>
            <person name="Ramirez L."/>
            <person name="Alfaro M."/>
            <person name="Sun H."/>
            <person name="Tritt A."/>
            <person name="Yoshinaga Y."/>
            <person name="Zwiers L.-H.L."/>
            <person name="Turgeon B.G."/>
            <person name="Goodwin S.B."/>
            <person name="Spatafora J.W."/>
            <person name="Crous P.W."/>
            <person name="Grigoriev I.V."/>
        </authorList>
    </citation>
    <scope>NUCLEOTIDE SEQUENCE [LARGE SCALE GENOMIC DNA]</scope>
    <source>
        <strain evidence="3 4">CBS 611.86</strain>
    </source>
</reference>
<evidence type="ECO:0000256" key="1">
    <source>
        <dbReference type="SAM" id="Coils"/>
    </source>
</evidence>
<name>A0A7C8HZJ4_9PLEO</name>